<keyword evidence="1" id="KW-1133">Transmembrane helix</keyword>
<protein>
    <submittedName>
        <fullName evidence="2">Uncharacterized protein</fullName>
    </submittedName>
</protein>
<feature type="non-terminal residue" evidence="2">
    <location>
        <position position="68"/>
    </location>
</feature>
<organism evidence="2 3">
    <name type="scientific">Marmota monax</name>
    <name type="common">Woodchuck</name>
    <dbReference type="NCBI Taxonomy" id="9995"/>
    <lineage>
        <taxon>Eukaryota</taxon>
        <taxon>Metazoa</taxon>
        <taxon>Chordata</taxon>
        <taxon>Craniata</taxon>
        <taxon>Vertebrata</taxon>
        <taxon>Euteleostomi</taxon>
        <taxon>Mammalia</taxon>
        <taxon>Eutheria</taxon>
        <taxon>Euarchontoglires</taxon>
        <taxon>Glires</taxon>
        <taxon>Rodentia</taxon>
        <taxon>Sciuromorpha</taxon>
        <taxon>Sciuridae</taxon>
        <taxon>Xerinae</taxon>
        <taxon>Marmotini</taxon>
        <taxon>Marmota</taxon>
    </lineage>
</organism>
<comment type="caution">
    <text evidence="2">The sequence shown here is derived from an EMBL/GenBank/DDBJ whole genome shotgun (WGS) entry which is preliminary data.</text>
</comment>
<feature type="transmembrane region" description="Helical" evidence="1">
    <location>
        <begin position="20"/>
        <end position="43"/>
    </location>
</feature>
<proteinExistence type="predicted"/>
<name>A0A5E4BV77_MARMO</name>
<keyword evidence="1" id="KW-0472">Membrane</keyword>
<accession>A0A5E4BV77</accession>
<dbReference type="GO" id="GO:0005783">
    <property type="term" value="C:endoplasmic reticulum"/>
    <property type="evidence" value="ECO:0007669"/>
    <property type="project" value="TreeGrafter"/>
</dbReference>
<dbReference type="AlphaFoldDB" id="A0A5E4BV77"/>
<feature type="non-terminal residue" evidence="2">
    <location>
        <position position="1"/>
    </location>
</feature>
<evidence type="ECO:0000313" key="3">
    <source>
        <dbReference type="Proteomes" id="UP000335636"/>
    </source>
</evidence>
<dbReference type="EMBL" id="CABDUW010000648">
    <property type="protein sequence ID" value="VTJ72891.1"/>
    <property type="molecule type" value="Genomic_DNA"/>
</dbReference>
<keyword evidence="1" id="KW-0812">Transmembrane</keyword>
<evidence type="ECO:0000256" key="1">
    <source>
        <dbReference type="SAM" id="Phobius"/>
    </source>
</evidence>
<evidence type="ECO:0000313" key="2">
    <source>
        <dbReference type="EMBL" id="VTJ72891.1"/>
    </source>
</evidence>
<dbReference type="GO" id="GO:0016409">
    <property type="term" value="F:palmitoyltransferase activity"/>
    <property type="evidence" value="ECO:0007669"/>
    <property type="project" value="TreeGrafter"/>
</dbReference>
<reference evidence="2" key="1">
    <citation type="submission" date="2019-04" db="EMBL/GenBank/DDBJ databases">
        <authorList>
            <person name="Alioto T."/>
            <person name="Alioto T."/>
        </authorList>
    </citation>
    <scope>NUCLEOTIDE SEQUENCE [LARGE SCALE GENOMIC DNA]</scope>
</reference>
<gene>
    <name evidence="2" type="ORF">MONAX_5E038223</name>
</gene>
<keyword evidence="3" id="KW-1185">Reference proteome</keyword>
<dbReference type="PANTHER" id="PTHR13285">
    <property type="entry name" value="ACYLTRANSFERASE"/>
    <property type="match status" value="1"/>
</dbReference>
<dbReference type="InterPro" id="IPR051085">
    <property type="entry name" value="MB_O-acyltransferase"/>
</dbReference>
<dbReference type="PANTHER" id="PTHR13285:SF20">
    <property type="entry name" value="PROTEIN-CYSTEINE N-PALMITOYLTRANSFERASE HHAT"/>
    <property type="match status" value="1"/>
</dbReference>
<sequence length="68" mass="7421">ETASLLADVSKNEPLCLSGGLALAQVLFFYVKYLVLFGVPALLMRLDGLNPPPLPRCVSTMFSFTGMW</sequence>
<dbReference type="Proteomes" id="UP000335636">
    <property type="component" value="Unassembled WGS sequence"/>
</dbReference>